<keyword evidence="1" id="KW-0175">Coiled coil</keyword>
<evidence type="ECO:0000313" key="2">
    <source>
        <dbReference type="EMBL" id="QGT49899.1"/>
    </source>
</evidence>
<feature type="coiled-coil region" evidence="1">
    <location>
        <begin position="408"/>
        <end position="442"/>
    </location>
</feature>
<accession>A0A650EJL2</accession>
<reference evidence="2" key="1">
    <citation type="journal article" date="2020" name="J. ISSAAS">
        <title>Lactobacilli and other gastrointestinal microbiota of Peromyscus leucopus, reservoir host for agents of Lyme disease and other zoonoses in North America.</title>
        <authorList>
            <person name="Milovic A."/>
            <person name="Bassam K."/>
            <person name="Shao H."/>
            <person name="Chatzistamou I."/>
            <person name="Tufts D.M."/>
            <person name="Diuk-Wasser M."/>
            <person name="Barbour A.G."/>
        </authorList>
    </citation>
    <scope>NUCLEOTIDE SEQUENCE</scope>
    <source>
        <strain evidence="2">LL4</strain>
    </source>
</reference>
<protein>
    <submittedName>
        <fullName evidence="2">Uncharacterized protein</fullName>
    </submittedName>
</protein>
<organism evidence="2">
    <name type="scientific">uncultured Helicobacter sp</name>
    <dbReference type="NCBI Taxonomy" id="175537"/>
    <lineage>
        <taxon>Bacteria</taxon>
        <taxon>Pseudomonadati</taxon>
        <taxon>Campylobacterota</taxon>
        <taxon>Epsilonproteobacteria</taxon>
        <taxon>Campylobacterales</taxon>
        <taxon>Helicobacteraceae</taxon>
        <taxon>Helicobacter</taxon>
        <taxon>environmental samples</taxon>
    </lineage>
</organism>
<dbReference type="EMBL" id="MN577567">
    <property type="protein sequence ID" value="QGT49899.1"/>
    <property type="molecule type" value="Genomic_DNA"/>
</dbReference>
<sequence length="489" mass="56991">MVSKIYDQTLEILNQCYQKQQPIKDSQENASKELFELIQSHPEQENDIRMAILHFYNQRGLAAFVHLEKSHLQIITRIKNRNNNIYIQRIIEFLKSRKELLESYKQQTATSESFDELFAFVDTQLNLQEESTKREMIKTALRIVCGIQARDALFFKDGTIKLFKFDYEVVKINNEIRKISQNSHINVLSNEDRKTIEKCLNGVDLESLIVQNTLSILEKDIDLSHIDNFTFNKNFSFFAIQKIRIYLEGLPLSHIDSIAKGIYCMLLVKKFEWIMFEIVAKELLELCAKGNENATRFIEFYNGGSIQIGNRIYKKPIITDNNGNPWTIHLIKECLRNKMNVEFDIEQSQKRSDEIDERLEFVATQIKQDSASKEELIQKVSYHQGLQETKSKALRVLTDQKTSSSSSIKDLTEEVNQIILTKSQLLDDIDHISKNLSLLNNEQIRLLDEQTYLKEQINYALKKNKSKFLQYDLLSRALADAILNAKDII</sequence>
<name>A0A650EJL2_9HELI</name>
<gene>
    <name evidence="2" type="ORF">Helico4rc_0180</name>
</gene>
<evidence type="ECO:0000256" key="1">
    <source>
        <dbReference type="SAM" id="Coils"/>
    </source>
</evidence>
<dbReference type="AlphaFoldDB" id="A0A650EJL2"/>
<proteinExistence type="predicted"/>